<protein>
    <submittedName>
        <fullName evidence="2">Uncharacterized protein</fullName>
    </submittedName>
</protein>
<feature type="compositionally biased region" description="Acidic residues" evidence="1">
    <location>
        <begin position="98"/>
        <end position="107"/>
    </location>
</feature>
<evidence type="ECO:0000313" key="2">
    <source>
        <dbReference type="EMBL" id="MFB2936771.1"/>
    </source>
</evidence>
<gene>
    <name evidence="2" type="ORF">ACE1B6_16085</name>
</gene>
<proteinExistence type="predicted"/>
<keyword evidence="3" id="KW-1185">Reference proteome</keyword>
<dbReference type="RefSeq" id="WP_413258265.1">
    <property type="nucleotide sequence ID" value="NZ_JBHFNS010000062.1"/>
</dbReference>
<feature type="compositionally biased region" description="Basic and acidic residues" evidence="1">
    <location>
        <begin position="195"/>
        <end position="224"/>
    </location>
</feature>
<reference evidence="2 3" key="1">
    <citation type="submission" date="2024-09" db="EMBL/GenBank/DDBJ databases">
        <title>Floridaenema gen nov. (Aerosakkonemataceae, Aerosakkonematales ord. nov., Cyanobacteria) from benthic tropical and subtropical fresh waters, with the description of four new species.</title>
        <authorList>
            <person name="Moretto J.A."/>
            <person name="Berthold D.E."/>
            <person name="Lefler F.W."/>
            <person name="Huang I.-S."/>
            <person name="Laughinghouse H. IV."/>
        </authorList>
    </citation>
    <scope>NUCLEOTIDE SEQUENCE [LARGE SCALE GENOMIC DNA]</scope>
    <source>
        <strain evidence="2 3">BLCC-F154</strain>
    </source>
</reference>
<dbReference type="Proteomes" id="UP001576776">
    <property type="component" value="Unassembled WGS sequence"/>
</dbReference>
<feature type="compositionally biased region" description="Basic and acidic residues" evidence="1">
    <location>
        <begin position="39"/>
        <end position="51"/>
    </location>
</feature>
<evidence type="ECO:0000256" key="1">
    <source>
        <dbReference type="SAM" id="MobiDB-lite"/>
    </source>
</evidence>
<feature type="compositionally biased region" description="Basic and acidic residues" evidence="1">
    <location>
        <begin position="80"/>
        <end position="92"/>
    </location>
</feature>
<organism evidence="2 3">
    <name type="scientific">Floridaenema fluviatile BLCC-F154</name>
    <dbReference type="NCBI Taxonomy" id="3153640"/>
    <lineage>
        <taxon>Bacteria</taxon>
        <taxon>Bacillati</taxon>
        <taxon>Cyanobacteriota</taxon>
        <taxon>Cyanophyceae</taxon>
        <taxon>Oscillatoriophycideae</taxon>
        <taxon>Aerosakkonematales</taxon>
        <taxon>Aerosakkonemataceae</taxon>
        <taxon>Floridanema</taxon>
        <taxon>Floridanema fluviatile</taxon>
    </lineage>
</organism>
<evidence type="ECO:0000313" key="3">
    <source>
        <dbReference type="Proteomes" id="UP001576776"/>
    </source>
</evidence>
<accession>A0ABV4YD67</accession>
<name>A0ABV4YD67_9CYAN</name>
<comment type="caution">
    <text evidence="2">The sequence shown here is derived from an EMBL/GenBank/DDBJ whole genome shotgun (WGS) entry which is preliminary data.</text>
</comment>
<dbReference type="EMBL" id="JBHFNS010000062">
    <property type="protein sequence ID" value="MFB2936771.1"/>
    <property type="molecule type" value="Genomic_DNA"/>
</dbReference>
<feature type="region of interest" description="Disordered" evidence="1">
    <location>
        <begin position="188"/>
        <end position="240"/>
    </location>
</feature>
<sequence>MNTNGSVANGNGRKKTNFDAKALLQNPAPLELKSSPKTPEQKAEELKEVAKHFIGSDSEPTEQLEQIPPEEPEEELDAEELLRQSKKGETADKTAPTPEEEVEETEEAAITKASDAIANKTQEQVAKLVKASAQKSKANRLTGMQMAQKDLKEIKEGYNLQMIAGLTALNEDTAIDLSEQLNLLRGFTDSQTGEETNKELEELLTSDDPKSLEEFSKKLTESLGKKGKPSTSGLKLLLEN</sequence>
<feature type="compositionally biased region" description="Acidic residues" evidence="1">
    <location>
        <begin position="68"/>
        <end position="79"/>
    </location>
</feature>
<feature type="region of interest" description="Disordered" evidence="1">
    <location>
        <begin position="1"/>
        <end position="109"/>
    </location>
</feature>